<proteinExistence type="predicted"/>
<feature type="compositionally biased region" description="Polar residues" evidence="1">
    <location>
        <begin position="115"/>
        <end position="140"/>
    </location>
</feature>
<sequence>MQHHQQQQQEQQQAWLARWEDAHQRPKRMLNLVAPVQSIIVAAHLTSSFSSPRPGCHTDTLASKHPPAQSITAIVVAIESICAVEAIPEENYTKSLPADRDKYGARRGPALIKAVSTNTPKSTANRRSNPQTTALLSASTTDEDDDDDDDEDDDSRGGTTTDKGSRRRLNGGTKNDRDHDDDDDDDDDDEDEDCADEQHPI</sequence>
<evidence type="ECO:0000256" key="1">
    <source>
        <dbReference type="SAM" id="MobiDB-lite"/>
    </source>
</evidence>
<evidence type="ECO:0000313" key="4">
    <source>
        <dbReference type="Proteomes" id="UP000000673"/>
    </source>
</evidence>
<organism evidence="2">
    <name type="scientific">Anopheles darlingi</name>
    <name type="common">Mosquito</name>
    <dbReference type="NCBI Taxonomy" id="43151"/>
    <lineage>
        <taxon>Eukaryota</taxon>
        <taxon>Metazoa</taxon>
        <taxon>Ecdysozoa</taxon>
        <taxon>Arthropoda</taxon>
        <taxon>Hexapoda</taxon>
        <taxon>Insecta</taxon>
        <taxon>Pterygota</taxon>
        <taxon>Neoptera</taxon>
        <taxon>Endopterygota</taxon>
        <taxon>Diptera</taxon>
        <taxon>Nematocera</taxon>
        <taxon>Culicoidea</taxon>
        <taxon>Culicidae</taxon>
        <taxon>Anophelinae</taxon>
        <taxon>Anopheles</taxon>
    </lineage>
</organism>
<dbReference type="HOGENOM" id="CLU_1361443_0_0_1"/>
<name>W5JL23_ANODA</name>
<evidence type="ECO:0000313" key="2">
    <source>
        <dbReference type="EMBL" id="ETN63615.1"/>
    </source>
</evidence>
<reference evidence="3" key="4">
    <citation type="submission" date="2015-06" db="UniProtKB">
        <authorList>
            <consortium name="EnsemblMetazoa"/>
        </authorList>
    </citation>
    <scope>IDENTIFICATION</scope>
</reference>
<dbReference type="STRING" id="43151.W5JL23"/>
<dbReference type="EMBL" id="ADMH02001218">
    <property type="protein sequence ID" value="ETN63615.1"/>
    <property type="molecule type" value="Genomic_DNA"/>
</dbReference>
<dbReference type="VEuPathDB" id="VectorBase:ADAR2_004173"/>
<feature type="region of interest" description="Disordered" evidence="1">
    <location>
        <begin position="113"/>
        <end position="201"/>
    </location>
</feature>
<accession>W5JL23</accession>
<evidence type="ECO:0000313" key="3">
    <source>
        <dbReference type="EnsemblMetazoa" id="ADAC004667-PA"/>
    </source>
</evidence>
<feature type="compositionally biased region" description="Acidic residues" evidence="1">
    <location>
        <begin position="141"/>
        <end position="154"/>
    </location>
</feature>
<feature type="compositionally biased region" description="Acidic residues" evidence="1">
    <location>
        <begin position="179"/>
        <end position="195"/>
    </location>
</feature>
<keyword evidence="4" id="KW-1185">Reference proteome</keyword>
<gene>
    <name evidence="2" type="ORF">AND_004667</name>
</gene>
<reference evidence="2 4" key="1">
    <citation type="journal article" date="2010" name="BMC Genomics">
        <title>Combination of measures distinguishes pre-miRNAs from other stem-loops in the genome of the newly sequenced Anopheles darlingi.</title>
        <authorList>
            <person name="Mendes N.D."/>
            <person name="Freitas A.T."/>
            <person name="Vasconcelos A.T."/>
            <person name="Sagot M.F."/>
        </authorList>
    </citation>
    <scope>NUCLEOTIDE SEQUENCE</scope>
</reference>
<dbReference type="Proteomes" id="UP000000673">
    <property type="component" value="Unassembled WGS sequence"/>
</dbReference>
<reference evidence="2" key="2">
    <citation type="submission" date="2010-05" db="EMBL/GenBank/DDBJ databases">
        <authorList>
            <person name="Almeida L.G."/>
            <person name="Nicolas M.F."/>
            <person name="Souza R.C."/>
            <person name="Vasconcelos A.T.R."/>
        </authorList>
    </citation>
    <scope>NUCLEOTIDE SEQUENCE</scope>
</reference>
<protein>
    <submittedName>
        <fullName evidence="2 3">Uncharacterized protein</fullName>
    </submittedName>
</protein>
<dbReference type="EnsemblMetazoa" id="ADAC004667-RA">
    <property type="protein sequence ID" value="ADAC004667-PA"/>
    <property type="gene ID" value="ADAC004667"/>
</dbReference>
<dbReference type="VEuPathDB" id="VectorBase:ADAC004667"/>
<reference evidence="2" key="3">
    <citation type="journal article" date="2013" name="Nucleic Acids Res.">
        <title>The genome of Anopheles darlingi, the main neotropical malaria vector.</title>
        <authorList>
            <person name="Marinotti O."/>
            <person name="Cerqueira G.C."/>
            <person name="de Almeida L.G."/>
            <person name="Ferro M.I."/>
            <person name="Loreto E.L."/>
            <person name="Zaha A."/>
            <person name="Teixeira S.M."/>
            <person name="Wespiser A.R."/>
            <person name="Almeida E Silva A."/>
            <person name="Schlindwein A.D."/>
            <person name="Pacheco A.C."/>
            <person name="Silva A.L."/>
            <person name="Graveley B.R."/>
            <person name="Walenz B.P."/>
            <person name="Lima Bde A."/>
            <person name="Ribeiro C.A."/>
            <person name="Nunes-Silva C.G."/>
            <person name="de Carvalho C.R."/>
            <person name="Soares C.M."/>
            <person name="de Menezes C.B."/>
            <person name="Matiolli C."/>
            <person name="Caffrey D."/>
            <person name="Araujo D.A."/>
            <person name="de Oliveira D.M."/>
            <person name="Golenbock D."/>
            <person name="Grisard E.C."/>
            <person name="Fantinatti-Garboggini F."/>
            <person name="de Carvalho F.M."/>
            <person name="Barcellos F.G."/>
            <person name="Prosdocimi F."/>
            <person name="May G."/>
            <person name="Azevedo Junior G.M."/>
            <person name="Guimaraes G.M."/>
            <person name="Goldman G.H."/>
            <person name="Padilha I.Q."/>
            <person name="Batista Jda S."/>
            <person name="Ferro J.A."/>
            <person name="Ribeiro J.M."/>
            <person name="Fietto J.L."/>
            <person name="Dabbas K.M."/>
            <person name="Cerdeira L."/>
            <person name="Agnez-Lima L.F."/>
            <person name="Brocchi M."/>
            <person name="de Carvalho M.O."/>
            <person name="Teixeira Mde M."/>
            <person name="Diniz Maia Mde M."/>
            <person name="Goldman M.H."/>
            <person name="Cruz Schneider M.P."/>
            <person name="Felipe M.S."/>
            <person name="Hungria M."/>
            <person name="Nicolas M.F."/>
            <person name="Pereira M."/>
            <person name="Montes M.A."/>
            <person name="Cantao M.E."/>
            <person name="Vincentz M."/>
            <person name="Rafael M.S."/>
            <person name="Silverman N."/>
            <person name="Stoco P.H."/>
            <person name="Souza R.C."/>
            <person name="Vicentini R."/>
            <person name="Gazzinelli R.T."/>
            <person name="Neves Rde O."/>
            <person name="Silva R."/>
            <person name="Astolfi-Filho S."/>
            <person name="Maciel T.E."/>
            <person name="Urmenyi T.P."/>
            <person name="Tadei W.P."/>
            <person name="Camargo E.P."/>
            <person name="de Vasconcelos A.T."/>
        </authorList>
    </citation>
    <scope>NUCLEOTIDE SEQUENCE</scope>
</reference>
<dbReference type="AlphaFoldDB" id="W5JL23"/>